<dbReference type="AlphaFoldDB" id="A0A1A6AJ67"/>
<keyword evidence="1" id="KW-0805">Transcription regulation</keyword>
<keyword evidence="3" id="KW-0804">Transcription</keyword>
<reference evidence="5 6" key="1">
    <citation type="journal article" date="2012" name="Front. Microbiol.">
        <title>Draft Genome Sequence of the Virulent Strain 01-B526 of the Fish Pathogen Aeromonas salmonicida.</title>
        <authorList>
            <person name="Charette S.J."/>
            <person name="Brochu F."/>
            <person name="Boyle B."/>
            <person name="Filion G."/>
            <person name="Tanaka K.H."/>
            <person name="Derome N."/>
        </authorList>
    </citation>
    <scope>NUCLEOTIDE SEQUENCE [LARGE SCALE GENOMIC DNA]</scope>
    <source>
        <strain evidence="5 6">P11</strain>
    </source>
</reference>
<name>A0A1A6AJ67_9CLOT</name>
<keyword evidence="2" id="KW-0238">DNA-binding</keyword>
<keyword evidence="6" id="KW-1185">Reference proteome</keyword>
<comment type="caution">
    <text evidence="5">The sequence shown here is derived from an EMBL/GenBank/DDBJ whole genome shotgun (WGS) entry which is preliminary data.</text>
</comment>
<dbReference type="RefSeq" id="WP_065079748.1">
    <property type="nucleotide sequence ID" value="NZ_LROS01000075.1"/>
</dbReference>
<gene>
    <name evidence="5" type="primary">yybR_3</name>
    <name evidence="5" type="ORF">CLRAG_37180</name>
</gene>
<evidence type="ECO:0000259" key="4">
    <source>
        <dbReference type="PROSITE" id="PS51118"/>
    </source>
</evidence>
<dbReference type="EMBL" id="LROS01000075">
    <property type="protein sequence ID" value="OBR90111.1"/>
    <property type="molecule type" value="Genomic_DNA"/>
</dbReference>
<evidence type="ECO:0000256" key="3">
    <source>
        <dbReference type="ARBA" id="ARBA00023163"/>
    </source>
</evidence>
<protein>
    <submittedName>
        <fullName evidence="5">Putative HTH-type transcriptional regulator YybR</fullName>
    </submittedName>
</protein>
<dbReference type="InterPro" id="IPR036388">
    <property type="entry name" value="WH-like_DNA-bd_sf"/>
</dbReference>
<dbReference type="PROSITE" id="PS51118">
    <property type="entry name" value="HTH_HXLR"/>
    <property type="match status" value="1"/>
</dbReference>
<dbReference type="Proteomes" id="UP000093954">
    <property type="component" value="Unassembled WGS sequence"/>
</dbReference>
<dbReference type="InterPro" id="IPR002577">
    <property type="entry name" value="HTH_HxlR"/>
</dbReference>
<proteinExistence type="predicted"/>
<organism evidence="5 6">
    <name type="scientific">Clostridium ragsdalei P11</name>
    <dbReference type="NCBI Taxonomy" id="1353534"/>
    <lineage>
        <taxon>Bacteria</taxon>
        <taxon>Bacillati</taxon>
        <taxon>Bacillota</taxon>
        <taxon>Clostridia</taxon>
        <taxon>Eubacteriales</taxon>
        <taxon>Clostridiaceae</taxon>
        <taxon>Clostridium</taxon>
    </lineage>
</organism>
<dbReference type="Gene3D" id="1.10.10.10">
    <property type="entry name" value="Winged helix-like DNA-binding domain superfamily/Winged helix DNA-binding domain"/>
    <property type="match status" value="1"/>
</dbReference>
<evidence type="ECO:0000313" key="5">
    <source>
        <dbReference type="EMBL" id="OBR90111.1"/>
    </source>
</evidence>
<feature type="domain" description="HTH hxlR-type" evidence="4">
    <location>
        <begin position="5"/>
        <end position="103"/>
    </location>
</feature>
<evidence type="ECO:0000256" key="1">
    <source>
        <dbReference type="ARBA" id="ARBA00023015"/>
    </source>
</evidence>
<dbReference type="PATRIC" id="fig|1353534.3.peg.3782"/>
<sequence>MKYRCPIETTLSLISGKWKILILKELIKGPVRYGLLNRKISGISAKVLTQELREMEKDGLIVRKVYAEIPSRVEYSLSEMGTSMLDILKAMRDWSLNNDVVHPIKCFKCKQCESLDNKNDMK</sequence>
<dbReference type="SUPFAM" id="SSF46785">
    <property type="entry name" value="Winged helix' DNA-binding domain"/>
    <property type="match status" value="1"/>
</dbReference>
<dbReference type="InterPro" id="IPR036390">
    <property type="entry name" value="WH_DNA-bd_sf"/>
</dbReference>
<dbReference type="PANTHER" id="PTHR33204:SF29">
    <property type="entry name" value="TRANSCRIPTIONAL REGULATOR"/>
    <property type="match status" value="1"/>
</dbReference>
<evidence type="ECO:0000256" key="2">
    <source>
        <dbReference type="ARBA" id="ARBA00023125"/>
    </source>
</evidence>
<accession>A0A1A6AJ67</accession>
<evidence type="ECO:0000313" key="6">
    <source>
        <dbReference type="Proteomes" id="UP000093954"/>
    </source>
</evidence>
<dbReference type="GO" id="GO:0003677">
    <property type="term" value="F:DNA binding"/>
    <property type="evidence" value="ECO:0007669"/>
    <property type="project" value="UniProtKB-KW"/>
</dbReference>
<dbReference type="Pfam" id="PF01638">
    <property type="entry name" value="HxlR"/>
    <property type="match status" value="1"/>
</dbReference>
<dbReference type="PANTHER" id="PTHR33204">
    <property type="entry name" value="TRANSCRIPTIONAL REGULATOR, MARR FAMILY"/>
    <property type="match status" value="1"/>
</dbReference>